<keyword evidence="1" id="KW-1133">Transmembrane helix</keyword>
<feature type="transmembrane region" description="Helical" evidence="1">
    <location>
        <begin position="271"/>
        <end position="291"/>
    </location>
</feature>
<dbReference type="GO" id="GO:0004175">
    <property type="term" value="F:endopeptidase activity"/>
    <property type="evidence" value="ECO:0007669"/>
    <property type="project" value="UniProtKB-ARBA"/>
</dbReference>
<keyword evidence="3" id="KW-0378">Hydrolase</keyword>
<reference evidence="3 4" key="1">
    <citation type="submission" date="2020-08" db="EMBL/GenBank/DDBJ databases">
        <title>Edaphobacter telluris sp. nov. and Acidobacterium dinghuensis sp. nov., two acidobacteria isolated from forest soil.</title>
        <authorList>
            <person name="Fu J."/>
            <person name="Qiu L."/>
        </authorList>
    </citation>
    <scope>NUCLEOTIDE SEQUENCE [LARGE SCALE GENOMIC DNA]</scope>
    <source>
        <strain evidence="3">4Y35</strain>
    </source>
</reference>
<dbReference type="GO" id="GO:0080120">
    <property type="term" value="P:CAAX-box protein maturation"/>
    <property type="evidence" value="ECO:0007669"/>
    <property type="project" value="UniProtKB-ARBA"/>
</dbReference>
<dbReference type="EMBL" id="CP060394">
    <property type="protein sequence ID" value="QNI34110.1"/>
    <property type="molecule type" value="Genomic_DNA"/>
</dbReference>
<feature type="transmembrane region" description="Helical" evidence="1">
    <location>
        <begin position="222"/>
        <end position="241"/>
    </location>
</feature>
<accession>A0A7G8BNJ0</accession>
<proteinExistence type="predicted"/>
<evidence type="ECO:0000256" key="1">
    <source>
        <dbReference type="SAM" id="Phobius"/>
    </source>
</evidence>
<evidence type="ECO:0000313" key="3">
    <source>
        <dbReference type="EMBL" id="QNI34110.1"/>
    </source>
</evidence>
<feature type="domain" description="CAAX prenyl protease 2/Lysostaphin resistance protein A-like" evidence="2">
    <location>
        <begin position="175"/>
        <end position="283"/>
    </location>
</feature>
<dbReference type="Proteomes" id="UP000515312">
    <property type="component" value="Chromosome"/>
</dbReference>
<protein>
    <submittedName>
        <fullName evidence="3">CPBP family intramembrane metalloprotease</fullName>
    </submittedName>
</protein>
<dbReference type="KEGG" id="adin:H7849_09500"/>
<evidence type="ECO:0000313" key="4">
    <source>
        <dbReference type="Proteomes" id="UP000515312"/>
    </source>
</evidence>
<feature type="transmembrane region" description="Helical" evidence="1">
    <location>
        <begin position="42"/>
        <end position="68"/>
    </location>
</feature>
<dbReference type="Pfam" id="PF02517">
    <property type="entry name" value="Rce1-like"/>
    <property type="match status" value="1"/>
</dbReference>
<keyword evidence="1" id="KW-0472">Membrane</keyword>
<keyword evidence="3" id="KW-0482">Metalloprotease</keyword>
<dbReference type="GO" id="GO:0008237">
    <property type="term" value="F:metallopeptidase activity"/>
    <property type="evidence" value="ECO:0007669"/>
    <property type="project" value="UniProtKB-KW"/>
</dbReference>
<sequence length="304" mass="33855">MTLDPISLTPMPQETDATPSQIEAPEYFYPVETRPPVSDLPYLSHAILFFVLTIPMLFIGEALCLFLVKQSHLFGDKSYQAIFSLMASDARIAIPAQALTYLLTLLAAVAIFPVLWRRPFVQGIHWNLDVARTRFLWLFALGLGLGFGITLLGNYLPMPKDPPIMQDMMGSQLGAWMMLIFGITCAPLLEEMAFRGFLLPGFIHAFRWLIQREILSSDALSWVTIPLSVVLTTIPFALLHATQVSHAWAPLLLIGLVSVALCTIRLRLNSVAASTVVHAAYNFTLFAGLLLQTEGFRHLERLNS</sequence>
<dbReference type="RefSeq" id="WP_186746000.1">
    <property type="nucleotide sequence ID" value="NZ_CP060394.1"/>
</dbReference>
<dbReference type="GO" id="GO:0006508">
    <property type="term" value="P:proteolysis"/>
    <property type="evidence" value="ECO:0007669"/>
    <property type="project" value="UniProtKB-KW"/>
</dbReference>
<evidence type="ECO:0000259" key="2">
    <source>
        <dbReference type="Pfam" id="PF02517"/>
    </source>
</evidence>
<gene>
    <name evidence="3" type="ORF">H7849_09500</name>
</gene>
<keyword evidence="3" id="KW-0645">Protease</keyword>
<feature type="transmembrane region" description="Helical" evidence="1">
    <location>
        <begin position="247"/>
        <end position="264"/>
    </location>
</feature>
<keyword evidence="1" id="KW-0812">Transmembrane</keyword>
<name>A0A7G8BNJ0_9BACT</name>
<feature type="transmembrane region" description="Helical" evidence="1">
    <location>
        <begin position="136"/>
        <end position="156"/>
    </location>
</feature>
<dbReference type="AlphaFoldDB" id="A0A7G8BNJ0"/>
<organism evidence="3 4">
    <name type="scientific">Alloacidobacterium dinghuense</name>
    <dbReference type="NCBI Taxonomy" id="2763107"/>
    <lineage>
        <taxon>Bacteria</taxon>
        <taxon>Pseudomonadati</taxon>
        <taxon>Acidobacteriota</taxon>
        <taxon>Terriglobia</taxon>
        <taxon>Terriglobales</taxon>
        <taxon>Acidobacteriaceae</taxon>
        <taxon>Alloacidobacterium</taxon>
    </lineage>
</organism>
<feature type="transmembrane region" description="Helical" evidence="1">
    <location>
        <begin position="98"/>
        <end position="116"/>
    </location>
</feature>
<keyword evidence="4" id="KW-1185">Reference proteome</keyword>
<dbReference type="InterPro" id="IPR003675">
    <property type="entry name" value="Rce1/LyrA-like_dom"/>
</dbReference>